<dbReference type="SUPFAM" id="SSF64356">
    <property type="entry name" value="SNARE-like"/>
    <property type="match status" value="1"/>
</dbReference>
<keyword evidence="4" id="KW-0813">Transport</keyword>
<dbReference type="EMBL" id="HBFM01032745">
    <property type="protein sequence ID" value="CAD8791727.1"/>
    <property type="molecule type" value="Transcribed_RNA"/>
</dbReference>
<dbReference type="PANTHER" id="PTHR45837">
    <property type="entry name" value="VESICLE-TRAFFICKING PROTEIN SEC22B"/>
    <property type="match status" value="1"/>
</dbReference>
<dbReference type="GO" id="GO:0005484">
    <property type="term" value="F:SNAP receptor activity"/>
    <property type="evidence" value="ECO:0007669"/>
    <property type="project" value="InterPro"/>
</dbReference>
<evidence type="ECO:0000256" key="13">
    <source>
        <dbReference type="SAM" id="Phobius"/>
    </source>
</evidence>
<dbReference type="Gene3D" id="3.30.450.50">
    <property type="entry name" value="Longin domain"/>
    <property type="match status" value="1"/>
</dbReference>
<evidence type="ECO:0000259" key="14">
    <source>
        <dbReference type="PROSITE" id="PS50859"/>
    </source>
</evidence>
<proteinExistence type="inferred from homology"/>
<gene>
    <name evidence="16" type="ORF">PPAR00522_LOCUS21418</name>
</gene>
<keyword evidence="5 13" id="KW-0812">Transmembrane</keyword>
<dbReference type="InterPro" id="IPR010908">
    <property type="entry name" value="Longin_dom"/>
</dbReference>
<reference evidence="16" key="1">
    <citation type="submission" date="2021-01" db="EMBL/GenBank/DDBJ databases">
        <authorList>
            <person name="Corre E."/>
            <person name="Pelletier E."/>
            <person name="Niang G."/>
            <person name="Scheremetjew M."/>
            <person name="Finn R."/>
            <person name="Kale V."/>
            <person name="Holt S."/>
            <person name="Cochrane G."/>
            <person name="Meng A."/>
            <person name="Brown T."/>
            <person name="Cohen L."/>
        </authorList>
    </citation>
    <scope>NUCLEOTIDE SEQUENCE</scope>
    <source>
        <strain evidence="16">SAG 63-3</strain>
    </source>
</reference>
<accession>A0A7S0YQF9</accession>
<dbReference type="GO" id="GO:0006888">
    <property type="term" value="P:endoplasmic reticulum to Golgi vesicle-mediated transport"/>
    <property type="evidence" value="ECO:0007669"/>
    <property type="project" value="InterPro"/>
</dbReference>
<protein>
    <submittedName>
        <fullName evidence="16">Uncharacterized protein</fullName>
    </submittedName>
</protein>
<dbReference type="Pfam" id="PF00957">
    <property type="entry name" value="Synaptobrevin"/>
    <property type="match status" value="1"/>
</dbReference>
<evidence type="ECO:0000259" key="15">
    <source>
        <dbReference type="PROSITE" id="PS50892"/>
    </source>
</evidence>
<dbReference type="CDD" id="cd14824">
    <property type="entry name" value="Longin"/>
    <property type="match status" value="1"/>
</dbReference>
<dbReference type="InterPro" id="IPR044565">
    <property type="entry name" value="Sec22"/>
</dbReference>
<dbReference type="SUPFAM" id="SSF58038">
    <property type="entry name" value="SNARE fusion complex"/>
    <property type="match status" value="1"/>
</dbReference>
<evidence type="ECO:0000313" key="16">
    <source>
        <dbReference type="EMBL" id="CAD8791727.1"/>
    </source>
</evidence>
<evidence type="ECO:0000256" key="9">
    <source>
        <dbReference type="ARBA" id="ARBA00023034"/>
    </source>
</evidence>
<evidence type="ECO:0000256" key="1">
    <source>
        <dbReference type="ARBA" id="ARBA00004163"/>
    </source>
</evidence>
<dbReference type="AlphaFoldDB" id="A0A7S0YQF9"/>
<dbReference type="FunFam" id="3.30.450.50:FF:000003">
    <property type="entry name" value="25.3 kDa vesicle transport protein-like"/>
    <property type="match status" value="1"/>
</dbReference>
<evidence type="ECO:0000256" key="3">
    <source>
        <dbReference type="ARBA" id="ARBA00008025"/>
    </source>
</evidence>
<dbReference type="PROSITE" id="PS50859">
    <property type="entry name" value="LONGIN"/>
    <property type="match status" value="1"/>
</dbReference>
<dbReference type="GO" id="GO:0000139">
    <property type="term" value="C:Golgi membrane"/>
    <property type="evidence" value="ECO:0007669"/>
    <property type="project" value="UniProtKB-SubCell"/>
</dbReference>
<dbReference type="InterPro" id="IPR011012">
    <property type="entry name" value="Longin-like_dom_sf"/>
</dbReference>
<keyword evidence="6" id="KW-0256">Endoplasmic reticulum</keyword>
<dbReference type="Pfam" id="PF13774">
    <property type="entry name" value="Longin"/>
    <property type="match status" value="1"/>
</dbReference>
<evidence type="ECO:0000256" key="10">
    <source>
        <dbReference type="ARBA" id="ARBA00023054"/>
    </source>
</evidence>
<evidence type="ECO:0000256" key="5">
    <source>
        <dbReference type="ARBA" id="ARBA00022692"/>
    </source>
</evidence>
<evidence type="ECO:0000256" key="11">
    <source>
        <dbReference type="ARBA" id="ARBA00023136"/>
    </source>
</evidence>
<comment type="subcellular location">
    <subcellularLocation>
        <location evidence="1">Endoplasmic reticulum membrane</location>
        <topology evidence="1">Single-pass type IV membrane protein</topology>
    </subcellularLocation>
    <subcellularLocation>
        <location evidence="2">Golgi apparatus membrane</location>
    </subcellularLocation>
</comment>
<dbReference type="Gene3D" id="1.20.5.110">
    <property type="match status" value="1"/>
</dbReference>
<evidence type="ECO:0000256" key="4">
    <source>
        <dbReference type="ARBA" id="ARBA00022448"/>
    </source>
</evidence>
<keyword evidence="8 13" id="KW-1133">Transmembrane helix</keyword>
<dbReference type="SMART" id="SM01270">
    <property type="entry name" value="Longin"/>
    <property type="match status" value="1"/>
</dbReference>
<evidence type="ECO:0000256" key="12">
    <source>
        <dbReference type="PROSITE-ProRule" id="PRU00290"/>
    </source>
</evidence>
<comment type="similarity">
    <text evidence="3">Belongs to the synaptobrevin family.</text>
</comment>
<dbReference type="GO" id="GO:0006890">
    <property type="term" value="P:retrograde vesicle-mediated transport, Golgi to endoplasmic reticulum"/>
    <property type="evidence" value="ECO:0007669"/>
    <property type="project" value="InterPro"/>
</dbReference>
<name>A0A7S0YQF9_9CHLO</name>
<feature type="domain" description="V-SNARE coiled-coil homology" evidence="15">
    <location>
        <begin position="135"/>
        <end position="195"/>
    </location>
</feature>
<dbReference type="GO" id="GO:0015031">
    <property type="term" value="P:protein transport"/>
    <property type="evidence" value="ECO:0007669"/>
    <property type="project" value="UniProtKB-KW"/>
</dbReference>
<dbReference type="InterPro" id="IPR042855">
    <property type="entry name" value="V_SNARE_CC"/>
</dbReference>
<evidence type="ECO:0000256" key="2">
    <source>
        <dbReference type="ARBA" id="ARBA00004394"/>
    </source>
</evidence>
<feature type="transmembrane region" description="Helical" evidence="13">
    <location>
        <begin position="193"/>
        <end position="213"/>
    </location>
</feature>
<dbReference type="PROSITE" id="PS50892">
    <property type="entry name" value="V_SNARE"/>
    <property type="match status" value="1"/>
</dbReference>
<keyword evidence="7" id="KW-0653">Protein transport</keyword>
<keyword evidence="11 13" id="KW-0472">Membrane</keyword>
<evidence type="ECO:0000256" key="7">
    <source>
        <dbReference type="ARBA" id="ARBA00022927"/>
    </source>
</evidence>
<organism evidence="16">
    <name type="scientific">Polytomella parva</name>
    <dbReference type="NCBI Taxonomy" id="51329"/>
    <lineage>
        <taxon>Eukaryota</taxon>
        <taxon>Viridiplantae</taxon>
        <taxon>Chlorophyta</taxon>
        <taxon>core chlorophytes</taxon>
        <taxon>Chlorophyceae</taxon>
        <taxon>CS clade</taxon>
        <taxon>Chlamydomonadales</taxon>
        <taxon>Chlamydomonadaceae</taxon>
        <taxon>Polytomella</taxon>
    </lineage>
</organism>
<sequence>MSRFTFIARVTDGLPLAEGLESEKNPDLEQYKAQAKNIVKKLSQQSGNRQSRLSVESGNCFLNYLVDNRVCFLALTDKGYPKKLAFQFLEELAKEFGRLYGDQVDSVARPYAFIKFDTFIQKTRKLYLDTQTQRNLLKLNEEMQEVHAIMTKNIQEVLGQGEKLDRMSQISNSLAVESKQYARKAKDIHRQALIRKYGPLAVIVFVIILVFWIRSKFY</sequence>
<feature type="domain" description="Longin" evidence="14">
    <location>
        <begin position="6"/>
        <end position="120"/>
    </location>
</feature>
<dbReference type="GO" id="GO:0005789">
    <property type="term" value="C:endoplasmic reticulum membrane"/>
    <property type="evidence" value="ECO:0007669"/>
    <property type="project" value="UniProtKB-SubCell"/>
</dbReference>
<evidence type="ECO:0000256" key="8">
    <source>
        <dbReference type="ARBA" id="ARBA00022989"/>
    </source>
</evidence>
<evidence type="ECO:0000256" key="6">
    <source>
        <dbReference type="ARBA" id="ARBA00022824"/>
    </source>
</evidence>
<dbReference type="CDD" id="cd15866">
    <property type="entry name" value="R-SNARE_SEC22"/>
    <property type="match status" value="1"/>
</dbReference>
<keyword evidence="10 12" id="KW-0175">Coiled coil</keyword>
<keyword evidence="9" id="KW-0333">Golgi apparatus</keyword>